<dbReference type="Gene3D" id="3.10.450.350">
    <property type="match status" value="1"/>
</dbReference>
<evidence type="ECO:0000313" key="2">
    <source>
        <dbReference type="Proteomes" id="UP001246473"/>
    </source>
</evidence>
<dbReference type="RefSeq" id="WP_146153389.1">
    <property type="nucleotide sequence ID" value="NZ_JANSLM010000025.1"/>
</dbReference>
<proteinExistence type="predicted"/>
<comment type="caution">
    <text evidence="1">The sequence shown here is derived from an EMBL/GenBank/DDBJ whole genome shotgun (WGS) entry which is preliminary data.</text>
</comment>
<protein>
    <submittedName>
        <fullName evidence="1">Uncharacterized protein</fullName>
    </submittedName>
</protein>
<gene>
    <name evidence="1" type="ORF">ParKJ_39195</name>
</gene>
<reference evidence="1" key="1">
    <citation type="submission" date="2022-08" db="EMBL/GenBank/DDBJ databases">
        <authorList>
            <person name="Kim S.-J."/>
        </authorList>
    </citation>
    <scope>NUCLEOTIDE SEQUENCE</scope>
    <source>
        <strain evidence="1">KJ</strain>
    </source>
</reference>
<evidence type="ECO:0000313" key="1">
    <source>
        <dbReference type="EMBL" id="MDT8843449.1"/>
    </source>
</evidence>
<dbReference type="Proteomes" id="UP001246473">
    <property type="component" value="Unassembled WGS sequence"/>
</dbReference>
<dbReference type="EMBL" id="JANSLM010000025">
    <property type="protein sequence ID" value="MDT8843449.1"/>
    <property type="molecule type" value="Genomic_DNA"/>
</dbReference>
<accession>A0AAP5V0K9</accession>
<sequence>MKTATIANTFSETAQHLGISEPMTTSLSEAFSGNFDFRRDLRKGDNVSFVFQEADPDGLSATTRPLPVAAKISSDTIVHEFFLYRNLNGKTFYYAQDGSPTRPFFHVIHSPLRASRRTSPLTGSIR</sequence>
<organism evidence="1 2">
    <name type="scientific">Paraburkholderia fungorum</name>
    <dbReference type="NCBI Taxonomy" id="134537"/>
    <lineage>
        <taxon>Bacteria</taxon>
        <taxon>Pseudomonadati</taxon>
        <taxon>Pseudomonadota</taxon>
        <taxon>Betaproteobacteria</taxon>
        <taxon>Burkholderiales</taxon>
        <taxon>Burkholderiaceae</taxon>
        <taxon>Paraburkholderia</taxon>
    </lineage>
</organism>
<name>A0AAP5V0K9_9BURK</name>
<dbReference type="AlphaFoldDB" id="A0AAP5V0K9"/>